<keyword evidence="12" id="KW-1185">Reference proteome</keyword>
<reference evidence="11 12" key="1">
    <citation type="submission" date="2016-07" db="EMBL/GenBank/DDBJ databases">
        <title>Pervasive Adenine N6-methylation of Active Genes in Fungi.</title>
        <authorList>
            <consortium name="DOE Joint Genome Institute"/>
            <person name="Mondo S.J."/>
            <person name="Dannebaum R.O."/>
            <person name="Kuo R.C."/>
            <person name="Labutti K."/>
            <person name="Haridas S."/>
            <person name="Kuo A."/>
            <person name="Salamov A."/>
            <person name="Ahrendt S.R."/>
            <person name="Lipzen A."/>
            <person name="Sullivan W."/>
            <person name="Andreopoulos W.B."/>
            <person name="Clum A."/>
            <person name="Lindquist E."/>
            <person name="Daum C."/>
            <person name="Ramamoorthy G.K."/>
            <person name="Gryganskyi A."/>
            <person name="Culley D."/>
            <person name="Magnuson J.K."/>
            <person name="James T.Y."/>
            <person name="O'Malley M.A."/>
            <person name="Stajich J.E."/>
            <person name="Spatafora J.W."/>
            <person name="Visel A."/>
            <person name="Grigoriev I.V."/>
        </authorList>
    </citation>
    <scope>NUCLEOTIDE SEQUENCE [LARGE SCALE GENOMIC DNA]</scope>
    <source>
        <strain evidence="11 12">NRRL 1336</strain>
    </source>
</reference>
<dbReference type="EMBL" id="MCGE01000006">
    <property type="protein sequence ID" value="ORZ20510.1"/>
    <property type="molecule type" value="Genomic_DNA"/>
</dbReference>
<feature type="domain" description="Malic enzyme NAD-binding" evidence="9">
    <location>
        <begin position="251"/>
        <end position="513"/>
    </location>
</feature>
<dbReference type="InterPro" id="IPR012301">
    <property type="entry name" value="Malic_N_dom"/>
</dbReference>
<dbReference type="NCBIfam" id="NF010052">
    <property type="entry name" value="PRK13529.1"/>
    <property type="match status" value="1"/>
</dbReference>
<dbReference type="PROSITE" id="PS00331">
    <property type="entry name" value="MALIC_ENZYMES"/>
    <property type="match status" value="1"/>
</dbReference>
<feature type="binding site" evidence="7">
    <location>
        <position position="227"/>
    </location>
    <ligand>
        <name>a divalent metal cation</name>
        <dbReference type="ChEBI" id="CHEBI:60240"/>
    </ligand>
</feature>
<evidence type="ECO:0000259" key="9">
    <source>
        <dbReference type="SMART" id="SM00919"/>
    </source>
</evidence>
<organism evidence="11 12">
    <name type="scientific">Absidia repens</name>
    <dbReference type="NCBI Taxonomy" id="90262"/>
    <lineage>
        <taxon>Eukaryota</taxon>
        <taxon>Fungi</taxon>
        <taxon>Fungi incertae sedis</taxon>
        <taxon>Mucoromycota</taxon>
        <taxon>Mucoromycotina</taxon>
        <taxon>Mucoromycetes</taxon>
        <taxon>Mucorales</taxon>
        <taxon>Cunninghamellaceae</taxon>
        <taxon>Absidia</taxon>
    </lineage>
</organism>
<feature type="binding site" evidence="6">
    <location>
        <position position="137"/>
    </location>
    <ligand>
        <name>(S)-malate</name>
        <dbReference type="ChEBI" id="CHEBI:15589"/>
    </ligand>
</feature>
<feature type="binding site" evidence="6">
    <location>
        <position position="398"/>
    </location>
    <ligand>
        <name>(S)-malate</name>
        <dbReference type="ChEBI" id="CHEBI:15589"/>
    </ligand>
</feature>
<feature type="domain" description="Malic enzyme N-terminal" evidence="10">
    <location>
        <begin position="50"/>
        <end position="241"/>
    </location>
</feature>
<evidence type="ECO:0000259" key="10">
    <source>
        <dbReference type="SMART" id="SM01274"/>
    </source>
</evidence>
<dbReference type="AlphaFoldDB" id="A0A1X2IQF1"/>
<evidence type="ECO:0000256" key="2">
    <source>
        <dbReference type="ARBA" id="ARBA00008785"/>
    </source>
</evidence>
<dbReference type="InterPro" id="IPR001891">
    <property type="entry name" value="Malic_OxRdtase"/>
</dbReference>
<sequence length="553" mass="61566">MDTEKRYALSLHGLSPSRVENVEIQKRRALKLMRSKSTMLEKYIFLAQMRTNNVRLFYKIVLDELEEIAPVIYTPTVGTACQEYSNIYPFLAGPGVPDGLYLTKDSHANLCETIKNYQPFADEQFQPDIAVISDGSRILGLGDLGVNGMGIPIGKLQLYVAGAGIDPRKTLPIILDLGTNNEAFRNDEFYLGLRQPRPADEEFYETVDTVLSALRTVYPRLMIQFEDWSSEHAFGLLEKYQSKMLCFNDDIQGTGAVILSGMINAIRRVEKENKVNPKDHRIVFYGAGSAAIGVARQIQEYFSSEHNMTEEESKRLFWIVDSKGMVTKDRGDKLAQHKVYYARDDNQGQQIKPLLDIVNYVKPTVLIGLSSTTGAFTKDVLERLAELNKNPIVFPLSNPATQAECTFEQAMQATNHRVIFASGTAFPAFTEPDTGKKHIPGQGNNMYIFPGLGLGAVLARPVSISDRMIYMTAKALADSLTPEETAQGWLYPSLQRIRQVSAVVATAVCEEALAEGVAQDTANIDGKSHDELIEYVSSQMWTPVNDAYGTSRI</sequence>
<dbReference type="OrthoDB" id="5365701at2759"/>
<dbReference type="GO" id="GO:0005739">
    <property type="term" value="C:mitochondrion"/>
    <property type="evidence" value="ECO:0007669"/>
    <property type="project" value="TreeGrafter"/>
</dbReference>
<dbReference type="Proteomes" id="UP000193560">
    <property type="component" value="Unassembled WGS sequence"/>
</dbReference>
<feature type="binding site" evidence="7">
    <location>
        <position position="250"/>
    </location>
    <ligand>
        <name>a divalent metal cation</name>
        <dbReference type="ChEBI" id="CHEBI:60240"/>
    </ligand>
</feature>
<comment type="similarity">
    <text evidence="2 8">Belongs to the malic enzymes family.</text>
</comment>
<dbReference type="InterPro" id="IPR037062">
    <property type="entry name" value="Malic_N_dom_sf"/>
</dbReference>
<protein>
    <recommendedName>
        <fullName evidence="8">Malic enzyme</fullName>
    </recommendedName>
</protein>
<evidence type="ECO:0000256" key="3">
    <source>
        <dbReference type="ARBA" id="ARBA00022723"/>
    </source>
</evidence>
<dbReference type="PIRSF" id="PIRSF000106">
    <property type="entry name" value="ME"/>
    <property type="match status" value="1"/>
</dbReference>
<dbReference type="PRINTS" id="PR00072">
    <property type="entry name" value="MALOXRDTASE"/>
</dbReference>
<dbReference type="GO" id="GO:0051287">
    <property type="term" value="F:NAD binding"/>
    <property type="evidence" value="ECO:0007669"/>
    <property type="project" value="InterPro"/>
</dbReference>
<evidence type="ECO:0000256" key="6">
    <source>
        <dbReference type="PIRSR" id="PIRSR000106-2"/>
    </source>
</evidence>
<evidence type="ECO:0000256" key="5">
    <source>
        <dbReference type="PIRSR" id="PIRSR000106-1"/>
    </source>
</evidence>
<dbReference type="Gene3D" id="3.40.50.10380">
    <property type="entry name" value="Malic enzyme, N-terminal domain"/>
    <property type="match status" value="1"/>
</dbReference>
<dbReference type="InterPro" id="IPR012302">
    <property type="entry name" value="Malic_NAD-bd"/>
</dbReference>
<evidence type="ECO:0000313" key="11">
    <source>
        <dbReference type="EMBL" id="ORZ20510.1"/>
    </source>
</evidence>
<dbReference type="PANTHER" id="PTHR23406">
    <property type="entry name" value="MALIC ENZYME-RELATED"/>
    <property type="match status" value="1"/>
</dbReference>
<feature type="binding site" evidence="7">
    <location>
        <position position="226"/>
    </location>
    <ligand>
        <name>a divalent metal cation</name>
        <dbReference type="ChEBI" id="CHEBI:60240"/>
    </ligand>
</feature>
<dbReference type="Gene3D" id="3.40.50.720">
    <property type="entry name" value="NAD(P)-binding Rossmann-like Domain"/>
    <property type="match status" value="1"/>
</dbReference>
<evidence type="ECO:0000256" key="8">
    <source>
        <dbReference type="RuleBase" id="RU003426"/>
    </source>
</evidence>
<dbReference type="GO" id="GO:0006108">
    <property type="term" value="P:malate metabolic process"/>
    <property type="evidence" value="ECO:0007669"/>
    <property type="project" value="TreeGrafter"/>
</dbReference>
<proteinExistence type="inferred from homology"/>
<comment type="caution">
    <text evidence="11">The sequence shown here is derived from an EMBL/GenBank/DDBJ whole genome shotgun (WGS) entry which is preliminary data.</text>
</comment>
<feature type="binding site" evidence="6">
    <location>
        <position position="444"/>
    </location>
    <ligand>
        <name>(S)-malate</name>
        <dbReference type="ChEBI" id="CHEBI:15589"/>
    </ligand>
</feature>
<dbReference type="SUPFAM" id="SSF51735">
    <property type="entry name" value="NAD(P)-binding Rossmann-fold domains"/>
    <property type="match status" value="1"/>
</dbReference>
<dbReference type="SMART" id="SM00919">
    <property type="entry name" value="Malic_M"/>
    <property type="match status" value="1"/>
</dbReference>
<dbReference type="InterPro" id="IPR015884">
    <property type="entry name" value="Malic_enzyme_CS"/>
</dbReference>
<dbReference type="Pfam" id="PF00390">
    <property type="entry name" value="malic"/>
    <property type="match status" value="1"/>
</dbReference>
<name>A0A1X2IQF1_9FUNG</name>
<dbReference type="SUPFAM" id="SSF53223">
    <property type="entry name" value="Aminoacid dehydrogenase-like, N-terminal domain"/>
    <property type="match status" value="1"/>
</dbReference>
<evidence type="ECO:0000256" key="4">
    <source>
        <dbReference type="ARBA" id="ARBA00023002"/>
    </source>
</evidence>
<evidence type="ECO:0000256" key="7">
    <source>
        <dbReference type="PIRSR" id="PIRSR000106-3"/>
    </source>
</evidence>
<dbReference type="InterPro" id="IPR036291">
    <property type="entry name" value="NAD(P)-bd_dom_sf"/>
</dbReference>
<gene>
    <name evidence="11" type="ORF">BCR42DRAFT_322645</name>
</gene>
<dbReference type="Pfam" id="PF03949">
    <property type="entry name" value="Malic_M"/>
    <property type="match status" value="1"/>
</dbReference>
<evidence type="ECO:0000256" key="1">
    <source>
        <dbReference type="ARBA" id="ARBA00001936"/>
    </source>
</evidence>
<keyword evidence="4 8" id="KW-0560">Oxidoreductase</keyword>
<dbReference type="PANTHER" id="PTHR23406:SF32">
    <property type="entry name" value="NADP-DEPENDENT MALIC ENZYME"/>
    <property type="match status" value="1"/>
</dbReference>
<dbReference type="GO" id="GO:0046872">
    <property type="term" value="F:metal ion binding"/>
    <property type="evidence" value="ECO:0007669"/>
    <property type="project" value="UniProtKB-KW"/>
</dbReference>
<feature type="active site" description="Proton acceptor" evidence="5">
    <location>
        <position position="155"/>
    </location>
</feature>
<evidence type="ECO:0000313" key="12">
    <source>
        <dbReference type="Proteomes" id="UP000193560"/>
    </source>
</evidence>
<dbReference type="SMART" id="SM01274">
    <property type="entry name" value="malic"/>
    <property type="match status" value="1"/>
</dbReference>
<dbReference type="InterPro" id="IPR046346">
    <property type="entry name" value="Aminoacid_DH-like_N_sf"/>
</dbReference>
<comment type="cofactor">
    <cofactor evidence="1">
        <name>Mn(2+)</name>
        <dbReference type="ChEBI" id="CHEBI:29035"/>
    </cofactor>
</comment>
<accession>A0A1X2IQF1</accession>
<dbReference type="GO" id="GO:0004471">
    <property type="term" value="F:malate dehydrogenase (decarboxylating) (NAD+) activity"/>
    <property type="evidence" value="ECO:0007669"/>
    <property type="project" value="TreeGrafter"/>
</dbReference>
<keyword evidence="3 7" id="KW-0479">Metal-binding</keyword>
<dbReference type="STRING" id="90262.A0A1X2IQF1"/>
<feature type="active site" description="Proton donor" evidence="5">
    <location>
        <position position="73"/>
    </location>
</feature>
<dbReference type="FunFam" id="3.40.50.720:FF:000182">
    <property type="entry name" value="NAD-dependent malic enzyme"/>
    <property type="match status" value="1"/>
</dbReference>
<comment type="cofactor">
    <cofactor evidence="7">
        <name>Mg(2+)</name>
        <dbReference type="ChEBI" id="CHEBI:18420"/>
    </cofactor>
    <cofactor evidence="7">
        <name>Mn(2+)</name>
        <dbReference type="ChEBI" id="CHEBI:29035"/>
    </cofactor>
    <text evidence="7">Divalent metal cations. Prefers magnesium or manganese.</text>
</comment>
<dbReference type="CDD" id="cd05312">
    <property type="entry name" value="NAD_bind_1_malic_enz"/>
    <property type="match status" value="1"/>
</dbReference>